<dbReference type="EMBL" id="MLJW01001367">
    <property type="protein sequence ID" value="OIQ78631.1"/>
    <property type="molecule type" value="Genomic_DNA"/>
</dbReference>
<proteinExistence type="predicted"/>
<sequence length="35" mass="3894">MPRRSQGTVMDTSEPLRGCRVECRPVMDPAEAFVA</sequence>
<name>A0A1J5QF79_9ZZZZ</name>
<comment type="caution">
    <text evidence="1">The sequence shown here is derived from an EMBL/GenBank/DDBJ whole genome shotgun (WGS) entry which is preliminary data.</text>
</comment>
<gene>
    <name evidence="1" type="ORF">GALL_396640</name>
</gene>
<dbReference type="AlphaFoldDB" id="A0A1J5QF79"/>
<evidence type="ECO:0000313" key="1">
    <source>
        <dbReference type="EMBL" id="OIQ78631.1"/>
    </source>
</evidence>
<protein>
    <submittedName>
        <fullName evidence="1">Uncharacterized protein</fullName>
    </submittedName>
</protein>
<accession>A0A1J5QF79</accession>
<organism evidence="1">
    <name type="scientific">mine drainage metagenome</name>
    <dbReference type="NCBI Taxonomy" id="410659"/>
    <lineage>
        <taxon>unclassified sequences</taxon>
        <taxon>metagenomes</taxon>
        <taxon>ecological metagenomes</taxon>
    </lineage>
</organism>
<reference evidence="1" key="1">
    <citation type="submission" date="2016-10" db="EMBL/GenBank/DDBJ databases">
        <title>Sequence of Gallionella enrichment culture.</title>
        <authorList>
            <person name="Poehlein A."/>
            <person name="Muehling M."/>
            <person name="Daniel R."/>
        </authorList>
    </citation>
    <scope>NUCLEOTIDE SEQUENCE</scope>
</reference>